<keyword evidence="1" id="KW-0175">Coiled coil</keyword>
<dbReference type="WBParaSite" id="TREG1_126980.1">
    <property type="protein sequence ID" value="TREG1_126980.1"/>
    <property type="gene ID" value="TREG1_126980"/>
</dbReference>
<dbReference type="Proteomes" id="UP000050795">
    <property type="component" value="Unassembled WGS sequence"/>
</dbReference>
<evidence type="ECO:0000313" key="3">
    <source>
        <dbReference type="Proteomes" id="UP000050795"/>
    </source>
</evidence>
<feature type="chain" id="PRO_5041667135" evidence="2">
    <location>
        <begin position="22"/>
        <end position="226"/>
    </location>
</feature>
<protein>
    <submittedName>
        <fullName evidence="4">Uncharacterized protein</fullName>
    </submittedName>
</protein>
<organism evidence="3 4">
    <name type="scientific">Trichobilharzia regenti</name>
    <name type="common">Nasal bird schistosome</name>
    <dbReference type="NCBI Taxonomy" id="157069"/>
    <lineage>
        <taxon>Eukaryota</taxon>
        <taxon>Metazoa</taxon>
        <taxon>Spiralia</taxon>
        <taxon>Lophotrochozoa</taxon>
        <taxon>Platyhelminthes</taxon>
        <taxon>Trematoda</taxon>
        <taxon>Digenea</taxon>
        <taxon>Strigeidida</taxon>
        <taxon>Schistosomatoidea</taxon>
        <taxon>Schistosomatidae</taxon>
        <taxon>Trichobilharzia</taxon>
    </lineage>
</organism>
<feature type="coiled-coil region" evidence="1">
    <location>
        <begin position="107"/>
        <end position="141"/>
    </location>
</feature>
<evidence type="ECO:0000313" key="4">
    <source>
        <dbReference type="WBParaSite" id="TREG1_126980.1"/>
    </source>
</evidence>
<keyword evidence="2" id="KW-0732">Signal</keyword>
<evidence type="ECO:0000256" key="1">
    <source>
        <dbReference type="SAM" id="Coils"/>
    </source>
</evidence>
<accession>A0AA85J1M3</accession>
<keyword evidence="3" id="KW-1185">Reference proteome</keyword>
<sequence length="226" mass="26157">MRNSLLKASICLLLLLSNNNATNENFDYDDDSEYFDYDDVSEYDPNSTLGAYADSYCEAMNSKFLMTELQTYVDPQNAEETIKPANKVLYSLMKMHISEKWENRKTLDIAQIQIEMMKNYLREANKKMKTFKTELKVLEKAAVIASNAYRKTSTYSRNVGKGTSTNDTLNDAKITEAYEKARSEFADGTEKLKEKIKQLEMWRIEFLKCKLKCKNNLELPSSNSRE</sequence>
<reference evidence="3" key="1">
    <citation type="submission" date="2022-06" db="EMBL/GenBank/DDBJ databases">
        <authorList>
            <person name="Berger JAMES D."/>
            <person name="Berger JAMES D."/>
        </authorList>
    </citation>
    <scope>NUCLEOTIDE SEQUENCE [LARGE SCALE GENOMIC DNA]</scope>
</reference>
<evidence type="ECO:0000256" key="2">
    <source>
        <dbReference type="SAM" id="SignalP"/>
    </source>
</evidence>
<reference evidence="4" key="2">
    <citation type="submission" date="2023-11" db="UniProtKB">
        <authorList>
            <consortium name="WormBaseParasite"/>
        </authorList>
    </citation>
    <scope>IDENTIFICATION</scope>
</reference>
<feature type="signal peptide" evidence="2">
    <location>
        <begin position="1"/>
        <end position="21"/>
    </location>
</feature>
<proteinExistence type="predicted"/>
<name>A0AA85J1M3_TRIRE</name>
<dbReference type="AlphaFoldDB" id="A0AA85J1M3"/>